<organism evidence="1">
    <name type="scientific">marine sediment metagenome</name>
    <dbReference type="NCBI Taxonomy" id="412755"/>
    <lineage>
        <taxon>unclassified sequences</taxon>
        <taxon>metagenomes</taxon>
        <taxon>ecological metagenomes</taxon>
    </lineage>
</organism>
<name>X0XDU0_9ZZZZ</name>
<dbReference type="AlphaFoldDB" id="X0XDU0"/>
<evidence type="ECO:0000313" key="1">
    <source>
        <dbReference type="EMBL" id="GAG41265.1"/>
    </source>
</evidence>
<proteinExistence type="predicted"/>
<comment type="caution">
    <text evidence="1">The sequence shown here is derived from an EMBL/GenBank/DDBJ whole genome shotgun (WGS) entry which is preliminary data.</text>
</comment>
<evidence type="ECO:0008006" key="2">
    <source>
        <dbReference type="Google" id="ProtNLM"/>
    </source>
</evidence>
<protein>
    <recommendedName>
        <fullName evidence="2">NIPSNAP domain-containing protein</fullName>
    </recommendedName>
</protein>
<accession>X0XDU0</accession>
<reference evidence="1" key="1">
    <citation type="journal article" date="2014" name="Front. Microbiol.">
        <title>High frequency of phylogenetically diverse reductive dehalogenase-homologous genes in deep subseafloor sedimentary metagenomes.</title>
        <authorList>
            <person name="Kawai M."/>
            <person name="Futagami T."/>
            <person name="Toyoda A."/>
            <person name="Takaki Y."/>
            <person name="Nishi S."/>
            <person name="Hori S."/>
            <person name="Arai W."/>
            <person name="Tsubouchi T."/>
            <person name="Morono Y."/>
            <person name="Uchiyama I."/>
            <person name="Ito T."/>
            <person name="Fujiyama A."/>
            <person name="Inagaki F."/>
            <person name="Takami H."/>
        </authorList>
    </citation>
    <scope>NUCLEOTIDE SEQUENCE</scope>
    <source>
        <strain evidence="1">Expedition CK06-06</strain>
    </source>
</reference>
<gene>
    <name evidence="1" type="ORF">S01H1_66072</name>
</gene>
<dbReference type="EMBL" id="BARS01043670">
    <property type="protein sequence ID" value="GAG41265.1"/>
    <property type="molecule type" value="Genomic_DNA"/>
</dbReference>
<sequence length="112" mass="13635">MILVQWSCEVPQEKLESFLNYAKNRLKPFYESHGCLRHELFFPMITDKKYFPYQISENKNRYTEQLLFKDLKDFNKFYERIEKERAAQEVVGIYTKEFEIINCNFKILMQAG</sequence>